<dbReference type="Proteomes" id="UP000245380">
    <property type="component" value="Unassembled WGS sequence"/>
</dbReference>
<dbReference type="OrthoDB" id="9799862at2"/>
<dbReference type="PANTHER" id="PTHR39185:SF1">
    <property type="entry name" value="SWARMING MOTILITY PROTEIN SWRD"/>
    <property type="match status" value="1"/>
</dbReference>
<dbReference type="InterPro" id="IPR009384">
    <property type="entry name" value="SwrD-like"/>
</dbReference>
<sequence>MIHLTRMNGISFHLNAIMIEVIEATPDTVITLVSGRKYIVREHADEVIDQITRYYRSIGLVGNIASQVGGGHLE</sequence>
<organism evidence="1 2">
    <name type="scientific">Sulfoacidibacillus thermotolerans</name>
    <name type="common">Acidibacillus sulfuroxidans</name>
    <dbReference type="NCBI Taxonomy" id="1765684"/>
    <lineage>
        <taxon>Bacteria</taxon>
        <taxon>Bacillati</taxon>
        <taxon>Bacillota</taxon>
        <taxon>Bacilli</taxon>
        <taxon>Bacillales</taxon>
        <taxon>Alicyclobacillaceae</taxon>
        <taxon>Sulfoacidibacillus</taxon>
    </lineage>
</organism>
<dbReference type="AlphaFoldDB" id="A0A2U3DAB1"/>
<proteinExistence type="predicted"/>
<dbReference type="Pfam" id="PF06289">
    <property type="entry name" value="FlbD"/>
    <property type="match status" value="1"/>
</dbReference>
<name>A0A2U3DAB1_SULT2</name>
<dbReference type="EMBL" id="MPDK01000005">
    <property type="protein sequence ID" value="PWI58193.1"/>
    <property type="molecule type" value="Genomic_DNA"/>
</dbReference>
<comment type="caution">
    <text evidence="1">The sequence shown here is derived from an EMBL/GenBank/DDBJ whole genome shotgun (WGS) entry which is preliminary data.</text>
</comment>
<evidence type="ECO:0008006" key="3">
    <source>
        <dbReference type="Google" id="ProtNLM"/>
    </source>
</evidence>
<reference evidence="1 2" key="1">
    <citation type="submission" date="2016-11" db="EMBL/GenBank/DDBJ databases">
        <title>Comparative genomics of Acidibacillus ferroxidans species.</title>
        <authorList>
            <person name="Oliveira G."/>
            <person name="Nunes G."/>
            <person name="Oliveira R."/>
            <person name="Araujo F."/>
            <person name="Salim A."/>
            <person name="Scholte L."/>
            <person name="Morais D."/>
            <person name="Nancucheo I."/>
            <person name="Johnson D.B."/>
            <person name="Grail B."/>
            <person name="Bittencourt J."/>
            <person name="Valadares R."/>
        </authorList>
    </citation>
    <scope>NUCLEOTIDE SEQUENCE [LARGE SCALE GENOMIC DNA]</scope>
    <source>
        <strain evidence="1 2">Y002</strain>
    </source>
</reference>
<evidence type="ECO:0000313" key="1">
    <source>
        <dbReference type="EMBL" id="PWI58193.1"/>
    </source>
</evidence>
<gene>
    <name evidence="1" type="ORF">BM613_04475</name>
</gene>
<evidence type="ECO:0000313" key="2">
    <source>
        <dbReference type="Proteomes" id="UP000245380"/>
    </source>
</evidence>
<keyword evidence="2" id="KW-1185">Reference proteome</keyword>
<dbReference type="PANTHER" id="PTHR39185">
    <property type="entry name" value="SWARMING MOTILITY PROTEIN SWRD"/>
    <property type="match status" value="1"/>
</dbReference>
<accession>A0A2U3DAB1</accession>
<dbReference type="RefSeq" id="WP_109429982.1">
    <property type="nucleotide sequence ID" value="NZ_MPDK01000005.1"/>
</dbReference>
<protein>
    <recommendedName>
        <fullName evidence="3">Flagellar protein FlbD</fullName>
    </recommendedName>
</protein>